<dbReference type="EMBL" id="CP036276">
    <property type="protein sequence ID" value="QDU43310.1"/>
    <property type="molecule type" value="Genomic_DNA"/>
</dbReference>
<feature type="compositionally biased region" description="Basic and acidic residues" evidence="1">
    <location>
        <begin position="1"/>
        <end position="14"/>
    </location>
</feature>
<dbReference type="Proteomes" id="UP000319383">
    <property type="component" value="Chromosome"/>
</dbReference>
<evidence type="ECO:0000313" key="2">
    <source>
        <dbReference type="EMBL" id="QDU43310.1"/>
    </source>
</evidence>
<evidence type="ECO:0000256" key="1">
    <source>
        <dbReference type="SAM" id="MobiDB-lite"/>
    </source>
</evidence>
<proteinExistence type="predicted"/>
<name>A0A517ZLE5_9PLAN</name>
<protein>
    <submittedName>
        <fullName evidence="2">Uncharacterized protein</fullName>
    </submittedName>
</protein>
<dbReference type="RefSeq" id="WP_145375432.1">
    <property type="nucleotide sequence ID" value="NZ_CAXBED010000028.1"/>
</dbReference>
<accession>A0A517ZLE5</accession>
<evidence type="ECO:0000313" key="3">
    <source>
        <dbReference type="Proteomes" id="UP000319383"/>
    </source>
</evidence>
<feature type="region of interest" description="Disordered" evidence="1">
    <location>
        <begin position="1"/>
        <end position="46"/>
    </location>
</feature>
<keyword evidence="3" id="KW-1185">Reference proteome</keyword>
<gene>
    <name evidence="2" type="ORF">Mal52_17820</name>
</gene>
<sequence length="114" mass="12976">MARKSRLDLRKEAEAAEAMGDSEEKAPAKKKKKKKATKRKASKRTKVKAVIRKRLVWGVFSSSLKEEARFPYDQRKAADEKAAQLATKTKRTYFVQPIKEALPEPVKAETEAEE</sequence>
<dbReference type="AlphaFoldDB" id="A0A517ZLE5"/>
<feature type="compositionally biased region" description="Basic residues" evidence="1">
    <location>
        <begin position="28"/>
        <end position="46"/>
    </location>
</feature>
<organism evidence="2 3">
    <name type="scientific">Symmachiella dynata</name>
    <dbReference type="NCBI Taxonomy" id="2527995"/>
    <lineage>
        <taxon>Bacteria</taxon>
        <taxon>Pseudomonadati</taxon>
        <taxon>Planctomycetota</taxon>
        <taxon>Planctomycetia</taxon>
        <taxon>Planctomycetales</taxon>
        <taxon>Planctomycetaceae</taxon>
        <taxon>Symmachiella</taxon>
    </lineage>
</organism>
<dbReference type="KEGG" id="sdyn:Mal52_17820"/>
<reference evidence="2 3" key="1">
    <citation type="submission" date="2019-02" db="EMBL/GenBank/DDBJ databases">
        <title>Deep-cultivation of Planctomycetes and their phenomic and genomic characterization uncovers novel biology.</title>
        <authorList>
            <person name="Wiegand S."/>
            <person name="Jogler M."/>
            <person name="Boedeker C."/>
            <person name="Pinto D."/>
            <person name="Vollmers J."/>
            <person name="Rivas-Marin E."/>
            <person name="Kohn T."/>
            <person name="Peeters S.H."/>
            <person name="Heuer A."/>
            <person name="Rast P."/>
            <person name="Oberbeckmann S."/>
            <person name="Bunk B."/>
            <person name="Jeske O."/>
            <person name="Meyerdierks A."/>
            <person name="Storesund J.E."/>
            <person name="Kallscheuer N."/>
            <person name="Luecker S."/>
            <person name="Lage O.M."/>
            <person name="Pohl T."/>
            <person name="Merkel B.J."/>
            <person name="Hornburger P."/>
            <person name="Mueller R.-W."/>
            <person name="Bruemmer F."/>
            <person name="Labrenz M."/>
            <person name="Spormann A.M."/>
            <person name="Op den Camp H."/>
            <person name="Overmann J."/>
            <person name="Amann R."/>
            <person name="Jetten M.S.M."/>
            <person name="Mascher T."/>
            <person name="Medema M.H."/>
            <person name="Devos D.P."/>
            <person name="Kaster A.-K."/>
            <person name="Ovreas L."/>
            <person name="Rohde M."/>
            <person name="Galperin M.Y."/>
            <person name="Jogler C."/>
        </authorList>
    </citation>
    <scope>NUCLEOTIDE SEQUENCE [LARGE SCALE GENOMIC DNA]</scope>
    <source>
        <strain evidence="2 3">Mal52</strain>
    </source>
</reference>